<proteinExistence type="predicted"/>
<name>A0A518GKT5_9PLAN</name>
<reference evidence="2 3" key="1">
    <citation type="submission" date="2019-02" db="EMBL/GenBank/DDBJ databases">
        <title>Deep-cultivation of Planctomycetes and their phenomic and genomic characterization uncovers novel biology.</title>
        <authorList>
            <person name="Wiegand S."/>
            <person name="Jogler M."/>
            <person name="Boedeker C."/>
            <person name="Pinto D."/>
            <person name="Vollmers J."/>
            <person name="Rivas-Marin E."/>
            <person name="Kohn T."/>
            <person name="Peeters S.H."/>
            <person name="Heuer A."/>
            <person name="Rast P."/>
            <person name="Oberbeckmann S."/>
            <person name="Bunk B."/>
            <person name="Jeske O."/>
            <person name="Meyerdierks A."/>
            <person name="Storesund J.E."/>
            <person name="Kallscheuer N."/>
            <person name="Luecker S."/>
            <person name="Lage O.M."/>
            <person name="Pohl T."/>
            <person name="Merkel B.J."/>
            <person name="Hornburger P."/>
            <person name="Mueller R.-W."/>
            <person name="Bruemmer F."/>
            <person name="Labrenz M."/>
            <person name="Spormann A.M."/>
            <person name="Op den Camp H."/>
            <person name="Overmann J."/>
            <person name="Amann R."/>
            <person name="Jetten M.S.M."/>
            <person name="Mascher T."/>
            <person name="Medema M.H."/>
            <person name="Devos D.P."/>
            <person name="Kaster A.-K."/>
            <person name="Ovreas L."/>
            <person name="Rohde M."/>
            <person name="Galperin M.Y."/>
            <person name="Jogler C."/>
        </authorList>
    </citation>
    <scope>NUCLEOTIDE SEQUENCE [LARGE SCALE GENOMIC DNA]</scope>
    <source>
        <strain evidence="2 3">Spb1</strain>
    </source>
</reference>
<evidence type="ECO:0000256" key="1">
    <source>
        <dbReference type="SAM" id="MobiDB-lite"/>
    </source>
</evidence>
<evidence type="ECO:0000313" key="3">
    <source>
        <dbReference type="Proteomes" id="UP000315349"/>
    </source>
</evidence>
<evidence type="ECO:0000313" key="2">
    <source>
        <dbReference type="EMBL" id="QDV29177.1"/>
    </source>
</evidence>
<organism evidence="2 3">
    <name type="scientific">Planctopirus ephydatiae</name>
    <dbReference type="NCBI Taxonomy" id="2528019"/>
    <lineage>
        <taxon>Bacteria</taxon>
        <taxon>Pseudomonadati</taxon>
        <taxon>Planctomycetota</taxon>
        <taxon>Planctomycetia</taxon>
        <taxon>Planctomycetales</taxon>
        <taxon>Planctomycetaceae</taxon>
        <taxon>Planctopirus</taxon>
    </lineage>
</organism>
<feature type="region of interest" description="Disordered" evidence="1">
    <location>
        <begin position="1"/>
        <end position="41"/>
    </location>
</feature>
<dbReference type="AlphaFoldDB" id="A0A518GKT5"/>
<protein>
    <submittedName>
        <fullName evidence="2">Uncharacterized protein</fullName>
    </submittedName>
</protein>
<gene>
    <name evidence="2" type="ORF">Spb1_10460</name>
</gene>
<accession>A0A518GKT5</accession>
<dbReference type="KEGG" id="peh:Spb1_10460"/>
<keyword evidence="3" id="KW-1185">Reference proteome</keyword>
<sequence>MQATSDPLDLFLKNDLHPPALDQSPGSKEQLSRRLRNQVLP</sequence>
<dbReference type="Proteomes" id="UP000315349">
    <property type="component" value="Chromosome"/>
</dbReference>
<dbReference type="EMBL" id="CP036299">
    <property type="protein sequence ID" value="QDV29177.1"/>
    <property type="molecule type" value="Genomic_DNA"/>
</dbReference>